<dbReference type="HOGENOM" id="CLU_017711_0_0_1"/>
<dbReference type="OMA" id="YSSEVMA"/>
<dbReference type="VEuPathDB" id="MicrosporidiaDB:NEQG_02011"/>
<organism evidence="1 2">
    <name type="scientific">Nematocida parisii (strain ERTm3)</name>
    <name type="common">Nematode killer fungus</name>
    <dbReference type="NCBI Taxonomy" id="935791"/>
    <lineage>
        <taxon>Eukaryota</taxon>
        <taxon>Fungi</taxon>
        <taxon>Fungi incertae sedis</taxon>
        <taxon>Microsporidia</taxon>
        <taxon>Nematocida</taxon>
    </lineage>
</organism>
<protein>
    <submittedName>
        <fullName evidence="1">Uncharacterized protein</fullName>
    </submittedName>
</protein>
<evidence type="ECO:0000313" key="2">
    <source>
        <dbReference type="Proteomes" id="UP000002872"/>
    </source>
</evidence>
<dbReference type="OrthoDB" id="2192527at2759"/>
<keyword evidence="2" id="KW-1185">Reference proteome</keyword>
<evidence type="ECO:0000313" key="1">
    <source>
        <dbReference type="EMBL" id="EIJ87939.1"/>
    </source>
</evidence>
<proteinExistence type="predicted"/>
<reference evidence="1" key="1">
    <citation type="submission" date="2011-01" db="EMBL/GenBank/DDBJ databases">
        <title>The Genome Sequence of Nematocida parisii strain ERTm3.</title>
        <authorList>
            <consortium name="The Broad Institute Genome Sequencing Platform"/>
            <consortium name="The Broad Institute Genome Sequencing Center for Infectious Disease"/>
            <person name="Cuomo C."/>
            <person name="Troemel E."/>
            <person name="Young S.K."/>
            <person name="Zeng Q."/>
            <person name="Gargeya S."/>
            <person name="Fitzgerald M."/>
            <person name="Haas B."/>
            <person name="Abouelleil A."/>
            <person name="Alvarado L."/>
            <person name="Arachchi H.M."/>
            <person name="Berlin A."/>
            <person name="Chapman S.B."/>
            <person name="Gearin G."/>
            <person name="Goldberg J."/>
            <person name="Griggs A."/>
            <person name="Gujja S."/>
            <person name="Hansen M."/>
            <person name="Heiman D."/>
            <person name="Howarth C."/>
            <person name="Larimer J."/>
            <person name="Lui A."/>
            <person name="MacDonald P.J.P."/>
            <person name="McCowen C."/>
            <person name="Montmayeur A."/>
            <person name="Murphy C."/>
            <person name="Neiman D."/>
            <person name="Pearson M."/>
            <person name="Priest M."/>
            <person name="Roberts A."/>
            <person name="Saif S."/>
            <person name="Shea T."/>
            <person name="Sisk P."/>
            <person name="Stolte C."/>
            <person name="Sykes S."/>
            <person name="Wortman J."/>
            <person name="Nusbaum C."/>
            <person name="Birren B."/>
        </authorList>
    </citation>
    <scope>NUCLEOTIDE SEQUENCE</scope>
    <source>
        <strain evidence="1">ERTm3</strain>
    </source>
</reference>
<gene>
    <name evidence="1" type="ORF">NEQG_02011</name>
</gene>
<dbReference type="InParanoid" id="I3EFE2"/>
<sequence length="832" mass="93651">MEYFVILTNKGPAVFQKTSQIHGRVLFAGTEYAVPIENMPVTKDEDKHDAFTQSIIWSAIQVIQIQRFGKCPSKKRRIVQVIKKDERTGDGKLTSKSKSGVIGLLLGTGIAKMFKTSFGLQKSSTNTNEYPEGEFSSFPEINKREKPIEPLIAFEATDKGEMFQCKFSIVMSDEASGLLENTQIVYKSAADGVFDKSSSILREGQKSFYAGELSFIMGLQRSKVCIKEVGNWLYNSDHNKIFTNLQAIIRLLSDVFLGTIIRTMSKDYIDVDVNACIEGNAADLAALYGDTKVRLDAFQKLQQLIDKKLVNAAMETVSTSMLAYFDKLSSVIYSPTFITYIASVEENIAMYKQKYSSEVMAAERKFNCNLCLLFVDIYHRLIKYRLYITEAMNSLEKGCAEIEKKAALKAAEANKNAEESSSTVEEGPEGLLFKKEILLLSKHNDRLTELLKATERFKKIKSLAASGIVFPDCVDDFIEMYELTNGMVIITKENLVVVNGKIVIAVISKKEVLGCIPASQDTEYPTIYIDLAVSSLYPPVPNFVTDIVNDVRVHWIRLNFKWDGNQKRFVDACKCRNVSTIKGLEMLLQEKVVPVNRSLREKLAKTDVKNSHRRMLAIRAQRDFVSTSDVYAYGQKNRISEPMLFGIKAWIDAALNEYAVSLSSISVTNCKAASFDKKLRKEVVNILKYHSFKASSNILDKNEFSSVMTDEYSLAQGIPAFIGYLSYIYRLLSPSDMMKYSEIGMKALHSVHDIRNTEITNDEFLHLAIGFIGSMPVPESLNRNEFLLSLVIVRFFIIAAPDIGLDNYLAICAPLFLFNSEQLISLPQYMGR</sequence>
<dbReference type="Proteomes" id="UP000002872">
    <property type="component" value="Unassembled WGS sequence"/>
</dbReference>
<accession>I3EFE2</accession>
<name>I3EFE2_NEMP3</name>
<dbReference type="EMBL" id="GL870880">
    <property type="protein sequence ID" value="EIJ87939.1"/>
    <property type="molecule type" value="Genomic_DNA"/>
</dbReference>
<dbReference type="AlphaFoldDB" id="I3EFE2"/>